<dbReference type="PANTHER" id="PTHR37984">
    <property type="entry name" value="PROTEIN CBG26694"/>
    <property type="match status" value="1"/>
</dbReference>
<dbReference type="Gene3D" id="2.40.50.40">
    <property type="match status" value="1"/>
</dbReference>
<evidence type="ECO:0000313" key="4">
    <source>
        <dbReference type="Proteomes" id="UP000237271"/>
    </source>
</evidence>
<dbReference type="EMBL" id="NCKW01015603">
    <property type="protein sequence ID" value="POM62321.1"/>
    <property type="molecule type" value="Genomic_DNA"/>
</dbReference>
<dbReference type="SUPFAM" id="SSF56672">
    <property type="entry name" value="DNA/RNA polymerases"/>
    <property type="match status" value="1"/>
</dbReference>
<dbReference type="Gene3D" id="1.10.340.70">
    <property type="match status" value="1"/>
</dbReference>
<dbReference type="PANTHER" id="PTHR37984:SF5">
    <property type="entry name" value="PROTEIN NYNRIN-LIKE"/>
    <property type="match status" value="1"/>
</dbReference>
<feature type="domain" description="Chromo" evidence="1">
    <location>
        <begin position="626"/>
        <end position="669"/>
    </location>
</feature>
<dbReference type="Pfam" id="PF17921">
    <property type="entry name" value="Integrase_H2C2"/>
    <property type="match status" value="1"/>
</dbReference>
<dbReference type="InterPro" id="IPR036397">
    <property type="entry name" value="RNaseH_sf"/>
</dbReference>
<evidence type="ECO:0000259" key="2">
    <source>
        <dbReference type="PROSITE" id="PS50994"/>
    </source>
</evidence>
<dbReference type="PROSITE" id="PS50013">
    <property type="entry name" value="CHROMO_2"/>
    <property type="match status" value="1"/>
</dbReference>
<comment type="caution">
    <text evidence="3">The sequence shown here is derived from an EMBL/GenBank/DDBJ whole genome shotgun (WGS) entry which is preliminary data.</text>
</comment>
<dbReference type="GO" id="GO:0003676">
    <property type="term" value="F:nucleic acid binding"/>
    <property type="evidence" value="ECO:0007669"/>
    <property type="project" value="InterPro"/>
</dbReference>
<evidence type="ECO:0000259" key="1">
    <source>
        <dbReference type="PROSITE" id="PS50013"/>
    </source>
</evidence>
<dbReference type="InterPro" id="IPR043128">
    <property type="entry name" value="Rev_trsase/Diguanyl_cyclase"/>
</dbReference>
<dbReference type="Gene3D" id="3.30.70.270">
    <property type="match status" value="1"/>
</dbReference>
<gene>
    <name evidence="3" type="ORF">PHPALM_28538</name>
</gene>
<dbReference type="InterPro" id="IPR001584">
    <property type="entry name" value="Integrase_cat-core"/>
</dbReference>
<feature type="domain" description="Integrase catalytic" evidence="2">
    <location>
        <begin position="305"/>
        <end position="426"/>
    </location>
</feature>
<keyword evidence="4" id="KW-1185">Reference proteome</keyword>
<dbReference type="GO" id="GO:0015074">
    <property type="term" value="P:DNA integration"/>
    <property type="evidence" value="ECO:0007669"/>
    <property type="project" value="InterPro"/>
</dbReference>
<dbReference type="Proteomes" id="UP000237271">
    <property type="component" value="Unassembled WGS sequence"/>
</dbReference>
<dbReference type="InterPro" id="IPR016197">
    <property type="entry name" value="Chromo-like_dom_sf"/>
</dbReference>
<sequence>MGVAGMPGTWSHLMEALFDKFEFAVVYLDDICDFSKRMEEHVEHLRAIGEVLRREQLYDHLSKCSFGQIEVALLGHMVSQAGISVDPMETEAIVKYPTPTNRKELLSRFIYDFAELARPLMDLTKATRDAKDEEEDKEPPLLDVTYTVHECDDAYGKNAAHIDGHRQQVNTVDYHFVSPHLASEMKRGFQRGYANDPAFKQQLSKRTETERFVKHNGLLYCRQKKGETAYRLCVPKSKKLRTDVIMECRDGATFAHPEGRRTYMIAAQRYYWSTMDKDKKEYVRTCEMYGRWKSSGQKKKGLLMPIPTPRECWEVVSMDFITGLPASQGYDAMFVIVNKLSKRPKYAPTYSTADAKDTANVFYDAVVRHHGLPKTIISERDSKFLSEFLKSMMKLVGVKPSMTTAHRAQADNQTEHQNLVLEDALRCMVSYHGDDWVTHLGTIEYANSTLSKTSTKMTVFEVDTGRKVSNLLTERMKELSDGILAEFANNSARERQEVVEQPQVNLKHAQERQKEYYDRKRRQEVFKEGDVVLLDTKNLPLKTVNKNTELKKATLAAKKFGRFVIERMMNDNVAKLILPVTMKRLNPAFNVALLSHYLTNRIDFPNRLIPKAAPINLDDETGEELYINEKLLKQRTRRRKREWLVKRHGLPEHEATWEREANIKHVSHW</sequence>
<organism evidence="3 4">
    <name type="scientific">Phytophthora palmivora</name>
    <dbReference type="NCBI Taxonomy" id="4796"/>
    <lineage>
        <taxon>Eukaryota</taxon>
        <taxon>Sar</taxon>
        <taxon>Stramenopiles</taxon>
        <taxon>Oomycota</taxon>
        <taxon>Peronosporomycetes</taxon>
        <taxon>Peronosporales</taxon>
        <taxon>Peronosporaceae</taxon>
        <taxon>Phytophthora</taxon>
    </lineage>
</organism>
<evidence type="ECO:0000313" key="3">
    <source>
        <dbReference type="EMBL" id="POM62321.1"/>
    </source>
</evidence>
<reference evidence="3 4" key="1">
    <citation type="journal article" date="2017" name="Genome Biol. Evol.">
        <title>Phytophthora megakarya and P. palmivora, closely related causal agents of cacao black pod rot, underwent increases in genome sizes and gene numbers by different mechanisms.</title>
        <authorList>
            <person name="Ali S.S."/>
            <person name="Shao J."/>
            <person name="Lary D.J."/>
            <person name="Kronmiller B."/>
            <person name="Shen D."/>
            <person name="Strem M.D."/>
            <person name="Amoako-Attah I."/>
            <person name="Akrofi A.Y."/>
            <person name="Begoude B.A."/>
            <person name="Ten Hoopen G.M."/>
            <person name="Coulibaly K."/>
            <person name="Kebe B.I."/>
            <person name="Melnick R.L."/>
            <person name="Guiltinan M.J."/>
            <person name="Tyler B.M."/>
            <person name="Meinhardt L.W."/>
            <person name="Bailey B.A."/>
        </authorList>
    </citation>
    <scope>NUCLEOTIDE SEQUENCE [LARGE SCALE GENOMIC DNA]</scope>
    <source>
        <strain evidence="4">sbr112.9</strain>
    </source>
</reference>
<accession>A0A2P4X9T9</accession>
<dbReference type="InterPro" id="IPR043502">
    <property type="entry name" value="DNA/RNA_pol_sf"/>
</dbReference>
<name>A0A2P4X9T9_9STRA</name>
<proteinExistence type="predicted"/>
<dbReference type="SUPFAM" id="SSF53098">
    <property type="entry name" value="Ribonuclease H-like"/>
    <property type="match status" value="1"/>
</dbReference>
<dbReference type="Gene3D" id="3.30.420.10">
    <property type="entry name" value="Ribonuclease H-like superfamily/Ribonuclease H"/>
    <property type="match status" value="1"/>
</dbReference>
<dbReference type="InterPro" id="IPR041588">
    <property type="entry name" value="Integrase_H2C2"/>
</dbReference>
<dbReference type="PROSITE" id="PS50994">
    <property type="entry name" value="INTEGRASE"/>
    <property type="match status" value="1"/>
</dbReference>
<dbReference type="InterPro" id="IPR012337">
    <property type="entry name" value="RNaseH-like_sf"/>
</dbReference>
<dbReference type="OrthoDB" id="167591at2759"/>
<dbReference type="InterPro" id="IPR000953">
    <property type="entry name" value="Chromo/chromo_shadow_dom"/>
</dbReference>
<dbReference type="AlphaFoldDB" id="A0A2P4X9T9"/>
<dbReference type="SUPFAM" id="SSF54160">
    <property type="entry name" value="Chromo domain-like"/>
    <property type="match status" value="1"/>
</dbReference>
<dbReference type="InterPro" id="IPR050951">
    <property type="entry name" value="Retrovirus_Pol_polyprotein"/>
</dbReference>
<protein>
    <submittedName>
        <fullName evidence="3">Retroelement</fullName>
    </submittedName>
</protein>